<protein>
    <submittedName>
        <fullName evidence="1">Uncharacterized protein</fullName>
    </submittedName>
</protein>
<dbReference type="AlphaFoldDB" id="A0A1W6YNU3"/>
<accession>A0A1W6YNU3</accession>
<proteinExistence type="predicted"/>
<sequence>MLRSQVAPGDIMLKLYFDSVVGDPIGAVISGMTGSHYVHGGIAGKGSVAGQSSFIYDVNGGLPHDGNEGLYGRRPVHMLKRDLMVNSNRLAPNIYRSTLEKDMIRVGYHVWRCKRKDVAELVHREAPAFVVRGTNERWKYNLAALALEKRSILKHVFGPSEQAEDSRLATEREVIRAGGSFVDAAVAAKRIFFCTEWIAWMYKMAVYKLAQSSVQPYGMDMTLATHDAGPGQLAQALINSRCFSFVGEILPRHSNP</sequence>
<name>A0A1W6YNU3_9BORD</name>
<dbReference type="KEGG" id="bgv:CAL12_19390"/>
<dbReference type="OrthoDB" id="9819171at2"/>
<dbReference type="STRING" id="1416806.CAL12_19390"/>
<dbReference type="EMBL" id="CP021108">
    <property type="protein sequence ID" value="ARP82766.1"/>
    <property type="molecule type" value="Genomic_DNA"/>
</dbReference>
<evidence type="ECO:0000313" key="2">
    <source>
        <dbReference type="Proteomes" id="UP000194151"/>
    </source>
</evidence>
<organism evidence="1 2">
    <name type="scientific">Bordetella genomosp. 8</name>
    <dbReference type="NCBI Taxonomy" id="1416806"/>
    <lineage>
        <taxon>Bacteria</taxon>
        <taxon>Pseudomonadati</taxon>
        <taxon>Pseudomonadota</taxon>
        <taxon>Betaproteobacteria</taxon>
        <taxon>Burkholderiales</taxon>
        <taxon>Alcaligenaceae</taxon>
        <taxon>Bordetella</taxon>
    </lineage>
</organism>
<evidence type="ECO:0000313" key="1">
    <source>
        <dbReference type="EMBL" id="ARP82766.1"/>
    </source>
</evidence>
<reference evidence="1 2" key="1">
    <citation type="submission" date="2017-05" db="EMBL/GenBank/DDBJ databases">
        <title>Complete and WGS of Bordetella genogroups.</title>
        <authorList>
            <person name="Spilker T."/>
            <person name="LiPuma J."/>
        </authorList>
    </citation>
    <scope>NUCLEOTIDE SEQUENCE [LARGE SCALE GENOMIC DNA]</scope>
    <source>
        <strain evidence="1 2">AU19157</strain>
    </source>
</reference>
<dbReference type="Proteomes" id="UP000194151">
    <property type="component" value="Chromosome"/>
</dbReference>
<dbReference type="RefSeq" id="WP_086066124.1">
    <property type="nucleotide sequence ID" value="NZ_CP021108.1"/>
</dbReference>
<keyword evidence="2" id="KW-1185">Reference proteome</keyword>
<gene>
    <name evidence="1" type="ORF">CAL12_19390</name>
</gene>